<feature type="transmembrane region" description="Helical" evidence="1">
    <location>
        <begin position="89"/>
        <end position="109"/>
    </location>
</feature>
<organism evidence="4 5">
    <name type="scientific">Enteractinococcus fodinae</name>
    <dbReference type="NCBI Taxonomy" id="684663"/>
    <lineage>
        <taxon>Bacteria</taxon>
        <taxon>Bacillati</taxon>
        <taxon>Actinomycetota</taxon>
        <taxon>Actinomycetes</taxon>
        <taxon>Micrococcales</taxon>
        <taxon>Micrococcaceae</taxon>
    </lineage>
</organism>
<dbReference type="RefSeq" id="WP_310170620.1">
    <property type="nucleotide sequence ID" value="NZ_BAABHE010000002.1"/>
</dbReference>
<dbReference type="InterPro" id="IPR012429">
    <property type="entry name" value="HGSNAT_cat"/>
</dbReference>
<name>A0ABU2AYJ3_9MICC</name>
<dbReference type="Proteomes" id="UP001183794">
    <property type="component" value="Unassembled WGS sequence"/>
</dbReference>
<dbReference type="PANTHER" id="PTHR30590:SF3">
    <property type="entry name" value="HYPOTHETICAL MEMBRANE SPANNING PROTEIN"/>
    <property type="match status" value="1"/>
</dbReference>
<evidence type="ECO:0000313" key="5">
    <source>
        <dbReference type="Proteomes" id="UP001183794"/>
    </source>
</evidence>
<keyword evidence="1" id="KW-0472">Membrane</keyword>
<feature type="transmembrane region" description="Helical" evidence="1">
    <location>
        <begin position="219"/>
        <end position="242"/>
    </location>
</feature>
<feature type="transmembrane region" description="Helical" evidence="1">
    <location>
        <begin position="262"/>
        <end position="281"/>
    </location>
</feature>
<keyword evidence="1" id="KW-0812">Transmembrane</keyword>
<evidence type="ECO:0000256" key="1">
    <source>
        <dbReference type="SAM" id="Phobius"/>
    </source>
</evidence>
<feature type="domain" description="Heparan-alpha-glucosaminide N-acetyltransferase catalytic" evidence="3">
    <location>
        <begin position="20"/>
        <end position="220"/>
    </location>
</feature>
<feature type="transmembrane region" description="Helical" evidence="1">
    <location>
        <begin position="115"/>
        <end position="133"/>
    </location>
</feature>
<gene>
    <name evidence="4" type="ORF">J2S62_000368</name>
</gene>
<feature type="transmembrane region" description="Helical" evidence="1">
    <location>
        <begin position="21"/>
        <end position="40"/>
    </location>
</feature>
<accession>A0ABU2AYJ3</accession>
<reference evidence="4 5" key="1">
    <citation type="submission" date="2023-07" db="EMBL/GenBank/DDBJ databases">
        <title>Sequencing the genomes of 1000 actinobacteria strains.</title>
        <authorList>
            <person name="Klenk H.-P."/>
        </authorList>
    </citation>
    <scope>NUCLEOTIDE SEQUENCE [LARGE SCALE GENOMIC DNA]</scope>
    <source>
        <strain evidence="4 5">DSM 22966</strain>
    </source>
</reference>
<dbReference type="EMBL" id="JAVDYJ010000001">
    <property type="protein sequence ID" value="MDR7346111.1"/>
    <property type="molecule type" value="Genomic_DNA"/>
</dbReference>
<dbReference type="PANTHER" id="PTHR30590">
    <property type="entry name" value="INNER MEMBRANE PROTEIN"/>
    <property type="match status" value="1"/>
</dbReference>
<feature type="transmembrane region" description="Helical" evidence="1">
    <location>
        <begin position="293"/>
        <end position="315"/>
    </location>
</feature>
<evidence type="ECO:0000259" key="2">
    <source>
        <dbReference type="Pfam" id="PF04235"/>
    </source>
</evidence>
<dbReference type="Pfam" id="PF07786">
    <property type="entry name" value="HGSNAT_cat"/>
    <property type="match status" value="1"/>
</dbReference>
<feature type="domain" description="DUF418" evidence="2">
    <location>
        <begin position="225"/>
        <end position="357"/>
    </location>
</feature>
<evidence type="ECO:0000259" key="3">
    <source>
        <dbReference type="Pfam" id="PF07786"/>
    </source>
</evidence>
<sequence length="365" mass="39787">MSHAPGLNSPNRSSTGKSRRFHGLDAARALAIIGMLAVNVGPRKEPDDVDVAVLLYDIPHGRASLLFMLLAGIGMSLMTRRARTENAPLPWQTILWRAILLIGSGLALQLLEHDISVILTYYGVLFLCGFPLLKAPTWLVSTLAGISLVAGPLLWLYLQQVTATTFNFVAPSFTDPLWTATHATLLTGAYPVLIWLAPFLLGLVIGRCQLGQRRFQHQLIGYGAAATLIPLGISGALIASNGLPASAYGWDHLMSAEGHSQMPLWMISSCGSALVIIGLFLRAEPWVTRRLTWLISAGRLSLTIYVAHLFVLAWLVRPGPDSLLEGFLISTVMSAAFIVLAHLWWTKLGPGPLERLLNWPPKLTR</sequence>
<comment type="caution">
    <text evidence="4">The sequence shown here is derived from an EMBL/GenBank/DDBJ whole genome shotgun (WGS) entry which is preliminary data.</text>
</comment>
<evidence type="ECO:0000313" key="4">
    <source>
        <dbReference type="EMBL" id="MDR7346111.1"/>
    </source>
</evidence>
<proteinExistence type="predicted"/>
<feature type="transmembrane region" description="Helical" evidence="1">
    <location>
        <begin position="327"/>
        <end position="345"/>
    </location>
</feature>
<dbReference type="InterPro" id="IPR052529">
    <property type="entry name" value="Bact_Transport_Assoc"/>
</dbReference>
<protein>
    <submittedName>
        <fullName evidence="4">Membrane protein YeiB</fullName>
    </submittedName>
</protein>
<keyword evidence="1" id="KW-1133">Transmembrane helix</keyword>
<dbReference type="InterPro" id="IPR007349">
    <property type="entry name" value="DUF418"/>
</dbReference>
<feature type="transmembrane region" description="Helical" evidence="1">
    <location>
        <begin position="188"/>
        <end position="207"/>
    </location>
</feature>
<dbReference type="Pfam" id="PF04235">
    <property type="entry name" value="DUF418"/>
    <property type="match status" value="1"/>
</dbReference>
<feature type="transmembrane region" description="Helical" evidence="1">
    <location>
        <begin position="60"/>
        <end position="77"/>
    </location>
</feature>
<keyword evidence="5" id="KW-1185">Reference proteome</keyword>
<feature type="transmembrane region" description="Helical" evidence="1">
    <location>
        <begin position="138"/>
        <end position="158"/>
    </location>
</feature>